<keyword evidence="2" id="KW-1185">Reference proteome</keyword>
<dbReference type="NCBIfam" id="NF003818">
    <property type="entry name" value="PRK05409.1"/>
    <property type="match status" value="1"/>
</dbReference>
<dbReference type="Gene3D" id="3.20.20.150">
    <property type="entry name" value="Divalent-metal-dependent TIM barrel enzymes"/>
    <property type="match status" value="1"/>
</dbReference>
<dbReference type="InterPro" id="IPR007801">
    <property type="entry name" value="MbnB/TglH/ChrH"/>
</dbReference>
<name>A0A6N7ESV7_9GAMM</name>
<dbReference type="Proteomes" id="UP000471298">
    <property type="component" value="Unassembled WGS sequence"/>
</dbReference>
<dbReference type="EMBL" id="WHNW01000003">
    <property type="protein sequence ID" value="MPV85924.1"/>
    <property type="molecule type" value="Genomic_DNA"/>
</dbReference>
<accession>A0A6N7ESV7</accession>
<dbReference type="InParanoid" id="A0A6N7ESV7"/>
<protein>
    <submittedName>
        <fullName evidence="1">DUF692 family protein</fullName>
    </submittedName>
</protein>
<organism evidence="1 2">
    <name type="scientific">Ostreibacterium oceani</name>
    <dbReference type="NCBI Taxonomy" id="2654998"/>
    <lineage>
        <taxon>Bacteria</taxon>
        <taxon>Pseudomonadati</taxon>
        <taxon>Pseudomonadota</taxon>
        <taxon>Gammaproteobacteria</taxon>
        <taxon>Cardiobacteriales</taxon>
        <taxon>Ostreibacteriaceae</taxon>
        <taxon>Ostreibacterium</taxon>
    </lineage>
</organism>
<dbReference type="AlphaFoldDB" id="A0A6N7ESV7"/>
<gene>
    <name evidence="1" type="ORF">GCU85_04125</name>
</gene>
<evidence type="ECO:0000313" key="1">
    <source>
        <dbReference type="EMBL" id="MPV85924.1"/>
    </source>
</evidence>
<dbReference type="Pfam" id="PF05114">
    <property type="entry name" value="MbnB_TglH_ChrH"/>
    <property type="match status" value="1"/>
</dbReference>
<dbReference type="PANTHER" id="PTHR42194:SF1">
    <property type="entry name" value="UPF0276 PROTEIN HI_1600"/>
    <property type="match status" value="1"/>
</dbReference>
<evidence type="ECO:0000313" key="2">
    <source>
        <dbReference type="Proteomes" id="UP000471298"/>
    </source>
</evidence>
<dbReference type="PANTHER" id="PTHR42194">
    <property type="entry name" value="UPF0276 PROTEIN HI_1600"/>
    <property type="match status" value="1"/>
</dbReference>
<dbReference type="SUPFAM" id="SSF51658">
    <property type="entry name" value="Xylose isomerase-like"/>
    <property type="match status" value="1"/>
</dbReference>
<dbReference type="RefSeq" id="WP_152809650.1">
    <property type="nucleotide sequence ID" value="NZ_WHNW01000003.1"/>
</dbReference>
<sequence>MSQEKHNEEKPYLGFGLGLRTEYYETIFEEKPKSIEWFEAISENFMVEGGRPLHNLDKVRQDYPIVLHGVSMSIAGEHEIDYDYLDRLKVLINRVQPAWVSDHLAWTRGSAHNLHDLLPLPYTEESLAHVVERVKRVQDYLGRQILLENPSTYATFTHSCLPEYEYLNALCERSDCLLMLDVNNVFVSAENHGWDAFEYISRINADRVWQHHLAGHTYSYAGKLIVDTHDQPVREEVWNLYAHAVKCLGQVSTIIERDDNMPPLDELVQELDFARSVQADALKKHAAQLV</sequence>
<dbReference type="InterPro" id="IPR036237">
    <property type="entry name" value="Xyl_isomerase-like_sf"/>
</dbReference>
<proteinExistence type="predicted"/>
<reference evidence="1 2" key="1">
    <citation type="submission" date="2019-10" db="EMBL/GenBank/DDBJ databases">
        <title>Cardiobacteriales fam. a chemoheterotrophic member of the order Cardiobacteriales, and proposal of Cardiobacteriales fam. nov.</title>
        <authorList>
            <person name="Wang C."/>
        </authorList>
    </citation>
    <scope>NUCLEOTIDE SEQUENCE [LARGE SCALE GENOMIC DNA]</scope>
    <source>
        <strain evidence="1 2">ML27</strain>
    </source>
</reference>
<comment type="caution">
    <text evidence="1">The sequence shown here is derived from an EMBL/GenBank/DDBJ whole genome shotgun (WGS) entry which is preliminary data.</text>
</comment>